<feature type="domain" description="HTH luxR-type" evidence="6">
    <location>
        <begin position="147"/>
        <end position="212"/>
    </location>
</feature>
<evidence type="ECO:0000256" key="5">
    <source>
        <dbReference type="PROSITE-ProRule" id="PRU00169"/>
    </source>
</evidence>
<dbReference type="GO" id="GO:0006355">
    <property type="term" value="P:regulation of DNA-templated transcription"/>
    <property type="evidence" value="ECO:0007669"/>
    <property type="project" value="InterPro"/>
</dbReference>
<dbReference type="Pfam" id="PF00072">
    <property type="entry name" value="Response_reg"/>
    <property type="match status" value="1"/>
</dbReference>
<dbReference type="SUPFAM" id="SSF46894">
    <property type="entry name" value="C-terminal effector domain of the bipartite response regulators"/>
    <property type="match status" value="1"/>
</dbReference>
<keyword evidence="2" id="KW-0805">Transcription regulation</keyword>
<dbReference type="InterPro" id="IPR058245">
    <property type="entry name" value="NreC/VraR/RcsB-like_REC"/>
</dbReference>
<feature type="modified residue" description="4-aspartylphosphate" evidence="5">
    <location>
        <position position="58"/>
    </location>
</feature>
<dbReference type="PRINTS" id="PR00038">
    <property type="entry name" value="HTHLUXR"/>
</dbReference>
<proteinExistence type="predicted"/>
<dbReference type="OrthoDB" id="9808843at2"/>
<evidence type="ECO:0000259" key="6">
    <source>
        <dbReference type="PROSITE" id="PS50043"/>
    </source>
</evidence>
<dbReference type="PROSITE" id="PS50110">
    <property type="entry name" value="RESPONSE_REGULATORY"/>
    <property type="match status" value="1"/>
</dbReference>
<dbReference type="Gene3D" id="3.40.50.2300">
    <property type="match status" value="1"/>
</dbReference>
<dbReference type="STRING" id="1090615.SAMN04515671_1807"/>
<evidence type="ECO:0000256" key="1">
    <source>
        <dbReference type="ARBA" id="ARBA00022553"/>
    </source>
</evidence>
<protein>
    <submittedName>
        <fullName evidence="8">Two component transcriptional regulator, LuxR family</fullName>
    </submittedName>
</protein>
<accession>A0A1H0LUB9</accession>
<reference evidence="8 9" key="1">
    <citation type="submission" date="2016-10" db="EMBL/GenBank/DDBJ databases">
        <authorList>
            <person name="de Groot N.N."/>
        </authorList>
    </citation>
    <scope>NUCLEOTIDE SEQUENCE [LARGE SCALE GENOMIC DNA]</scope>
    <source>
        <strain evidence="9">P4-7,KCTC 19426,CECT 7604</strain>
    </source>
</reference>
<dbReference type="SUPFAM" id="SSF52172">
    <property type="entry name" value="CheY-like"/>
    <property type="match status" value="1"/>
</dbReference>
<dbReference type="Proteomes" id="UP000198741">
    <property type="component" value="Chromosome I"/>
</dbReference>
<dbReference type="InterPro" id="IPR039420">
    <property type="entry name" value="WalR-like"/>
</dbReference>
<dbReference type="InterPro" id="IPR016032">
    <property type="entry name" value="Sig_transdc_resp-reg_C-effctor"/>
</dbReference>
<organism evidence="8 9">
    <name type="scientific">Nakamurella panacisegetis</name>
    <dbReference type="NCBI Taxonomy" id="1090615"/>
    <lineage>
        <taxon>Bacteria</taxon>
        <taxon>Bacillati</taxon>
        <taxon>Actinomycetota</taxon>
        <taxon>Actinomycetes</taxon>
        <taxon>Nakamurellales</taxon>
        <taxon>Nakamurellaceae</taxon>
        <taxon>Nakamurella</taxon>
    </lineage>
</organism>
<dbReference type="PROSITE" id="PS00622">
    <property type="entry name" value="HTH_LUXR_1"/>
    <property type="match status" value="1"/>
</dbReference>
<keyword evidence="1 5" id="KW-0597">Phosphoprotein</keyword>
<dbReference type="GO" id="GO:0000160">
    <property type="term" value="P:phosphorelay signal transduction system"/>
    <property type="evidence" value="ECO:0007669"/>
    <property type="project" value="InterPro"/>
</dbReference>
<dbReference type="SMART" id="SM00421">
    <property type="entry name" value="HTH_LUXR"/>
    <property type="match status" value="1"/>
</dbReference>
<dbReference type="PROSITE" id="PS50043">
    <property type="entry name" value="HTH_LUXR_2"/>
    <property type="match status" value="1"/>
</dbReference>
<dbReference type="RefSeq" id="WP_090475666.1">
    <property type="nucleotide sequence ID" value="NZ_LT629710.1"/>
</dbReference>
<dbReference type="EMBL" id="LT629710">
    <property type="protein sequence ID" value="SDO71764.1"/>
    <property type="molecule type" value="Genomic_DNA"/>
</dbReference>
<keyword evidence="4" id="KW-0804">Transcription</keyword>
<evidence type="ECO:0000256" key="3">
    <source>
        <dbReference type="ARBA" id="ARBA00023125"/>
    </source>
</evidence>
<sequence length="213" mass="22948">MTTAPIRVFLLDDHEIVRRGIADLISAAGDIEVVGEAGSAAEALARVPSLRPQVAILDARLPDGSGIDVCRDLRSADPDLQCLILTSYDDDEALFAAVMAGAAGYLLKEIRGSSLVDAIRQVAAGGSLMDPKVTGRLLTRLREGEPHDKRMEGLTDRDRDILALIADGLTNRQIGEHLHLAEKTIKNYVSALLSKLGMQRRTQAAVFGAEIKR</sequence>
<keyword evidence="9" id="KW-1185">Reference proteome</keyword>
<evidence type="ECO:0000313" key="8">
    <source>
        <dbReference type="EMBL" id="SDO71764.1"/>
    </source>
</evidence>
<evidence type="ECO:0000256" key="4">
    <source>
        <dbReference type="ARBA" id="ARBA00023163"/>
    </source>
</evidence>
<keyword evidence="3" id="KW-0238">DNA-binding</keyword>
<name>A0A1H0LUB9_9ACTN</name>
<gene>
    <name evidence="8" type="ORF">SAMN04515671_1807</name>
</gene>
<dbReference type="Pfam" id="PF00196">
    <property type="entry name" value="GerE"/>
    <property type="match status" value="1"/>
</dbReference>
<dbReference type="InterPro" id="IPR000792">
    <property type="entry name" value="Tscrpt_reg_LuxR_C"/>
</dbReference>
<feature type="domain" description="Response regulatory" evidence="7">
    <location>
        <begin position="7"/>
        <end position="123"/>
    </location>
</feature>
<evidence type="ECO:0000313" key="9">
    <source>
        <dbReference type="Proteomes" id="UP000198741"/>
    </source>
</evidence>
<evidence type="ECO:0000259" key="7">
    <source>
        <dbReference type="PROSITE" id="PS50110"/>
    </source>
</evidence>
<dbReference type="InterPro" id="IPR011006">
    <property type="entry name" value="CheY-like_superfamily"/>
</dbReference>
<dbReference type="PANTHER" id="PTHR43214">
    <property type="entry name" value="TWO-COMPONENT RESPONSE REGULATOR"/>
    <property type="match status" value="1"/>
</dbReference>
<dbReference type="SMART" id="SM00448">
    <property type="entry name" value="REC"/>
    <property type="match status" value="1"/>
</dbReference>
<dbReference type="InterPro" id="IPR001789">
    <property type="entry name" value="Sig_transdc_resp-reg_receiver"/>
</dbReference>
<dbReference type="CDD" id="cd17535">
    <property type="entry name" value="REC_NarL-like"/>
    <property type="match status" value="1"/>
</dbReference>
<dbReference type="GO" id="GO:0003677">
    <property type="term" value="F:DNA binding"/>
    <property type="evidence" value="ECO:0007669"/>
    <property type="project" value="UniProtKB-KW"/>
</dbReference>
<dbReference type="AlphaFoldDB" id="A0A1H0LUB9"/>
<evidence type="ECO:0000256" key="2">
    <source>
        <dbReference type="ARBA" id="ARBA00023015"/>
    </source>
</evidence>
<dbReference type="CDD" id="cd06170">
    <property type="entry name" value="LuxR_C_like"/>
    <property type="match status" value="1"/>
</dbReference>
<dbReference type="PANTHER" id="PTHR43214:SF24">
    <property type="entry name" value="TRANSCRIPTIONAL REGULATORY PROTEIN NARL-RELATED"/>
    <property type="match status" value="1"/>
</dbReference>